<dbReference type="Gene3D" id="3.30.420.10">
    <property type="entry name" value="Ribonuclease H-like superfamily/Ribonuclease H"/>
    <property type="match status" value="1"/>
</dbReference>
<dbReference type="Ensembl" id="ENSMALT00000021661.1">
    <property type="protein sequence ID" value="ENSMALP00000021250.1"/>
    <property type="gene ID" value="ENSMALG00000014862.1"/>
</dbReference>
<dbReference type="GO" id="GO:0003676">
    <property type="term" value="F:nucleic acid binding"/>
    <property type="evidence" value="ECO:0007669"/>
    <property type="project" value="InterPro"/>
</dbReference>
<evidence type="ECO:0000313" key="4">
    <source>
        <dbReference type="Proteomes" id="UP000261600"/>
    </source>
</evidence>
<sequence>MGGIPRGGRNLVLVQRFCSCSSNGTNWQFIGVLYRVSKDPLSNQKRFQYVLPFALLNQALSGIHDLAGHQGQDRTLYLARQRFYWPDMKKDIRTYVRQCQRCTLGKSPEPAARAPLESIRSSAPMELVCMDFWSVEDSKQRSVDVLVITDHFTKLAHAFPCANQTAKQIAKKLWDCVFCVYGFPERIPSDQGTNFGSKLIAELFQLAGVAKSRTTAYHPMGNGGTERFNRTLSSMLRTLPGAKQHWPEQIQTLTFAYNATIHETTGYAPFFLMFGRVPRLPVDIMFSTVLNDSDTVDYDSYAKSLLADLKNVPKDTPLSSNDIKLLSTTNVLGARTCLSGTVFWLQTRVSMGRRNWLTSGRMECTRLLMHALTFMFTRFKMQMGIQRLCTETCWWKSISCHYLTASAVSPLNHMSTSPALLSLSWGMVTMVNALKWVACPLLIPSWGMVTVVNALKWVACTLLIMTLPLKYLVIHQKRALQCWLPPHYHLVLFARTT</sequence>
<dbReference type="SUPFAM" id="SSF53098">
    <property type="entry name" value="Ribonuclease H-like"/>
    <property type="match status" value="1"/>
</dbReference>
<dbReference type="Pfam" id="PF17921">
    <property type="entry name" value="Integrase_H2C2"/>
    <property type="match status" value="1"/>
</dbReference>
<name>A0A3Q3JX63_MONAL</name>
<dbReference type="PANTHER" id="PTHR37984:SF15">
    <property type="entry name" value="INTEGRASE CATALYTIC DOMAIN-CONTAINING PROTEIN"/>
    <property type="match status" value="1"/>
</dbReference>
<evidence type="ECO:0000259" key="2">
    <source>
        <dbReference type="PROSITE" id="PS50994"/>
    </source>
</evidence>
<organism evidence="3 4">
    <name type="scientific">Monopterus albus</name>
    <name type="common">Swamp eel</name>
    <dbReference type="NCBI Taxonomy" id="43700"/>
    <lineage>
        <taxon>Eukaryota</taxon>
        <taxon>Metazoa</taxon>
        <taxon>Chordata</taxon>
        <taxon>Craniata</taxon>
        <taxon>Vertebrata</taxon>
        <taxon>Euteleostomi</taxon>
        <taxon>Actinopterygii</taxon>
        <taxon>Neopterygii</taxon>
        <taxon>Teleostei</taxon>
        <taxon>Neoteleostei</taxon>
        <taxon>Acanthomorphata</taxon>
        <taxon>Anabantaria</taxon>
        <taxon>Synbranchiformes</taxon>
        <taxon>Synbranchidae</taxon>
        <taxon>Monopterus</taxon>
    </lineage>
</organism>
<dbReference type="InterPro" id="IPR050951">
    <property type="entry name" value="Retrovirus_Pol_polyprotein"/>
</dbReference>
<dbReference type="Pfam" id="PF00665">
    <property type="entry name" value="rve"/>
    <property type="match status" value="1"/>
</dbReference>
<dbReference type="InterPro" id="IPR012337">
    <property type="entry name" value="RNaseH-like_sf"/>
</dbReference>
<dbReference type="AlphaFoldDB" id="A0A3Q3JX63"/>
<dbReference type="InterPro" id="IPR036397">
    <property type="entry name" value="RNaseH_sf"/>
</dbReference>
<dbReference type="Gene3D" id="1.10.340.70">
    <property type="match status" value="1"/>
</dbReference>
<dbReference type="FunFam" id="1.10.340.70:FF:000001">
    <property type="entry name" value="Retrovirus-related Pol polyprotein from transposon gypsy-like Protein"/>
    <property type="match status" value="1"/>
</dbReference>
<keyword evidence="4" id="KW-1185">Reference proteome</keyword>
<dbReference type="PROSITE" id="PS50994">
    <property type="entry name" value="INTEGRASE"/>
    <property type="match status" value="1"/>
</dbReference>
<dbReference type="PANTHER" id="PTHR37984">
    <property type="entry name" value="PROTEIN CBG26694"/>
    <property type="match status" value="1"/>
</dbReference>
<protein>
    <recommendedName>
        <fullName evidence="1">Gypsy retrotransposon integrase-like protein 1</fullName>
    </recommendedName>
</protein>
<dbReference type="InterPro" id="IPR001584">
    <property type="entry name" value="Integrase_cat-core"/>
</dbReference>
<dbReference type="InterPro" id="IPR041588">
    <property type="entry name" value="Integrase_H2C2"/>
</dbReference>
<dbReference type="Proteomes" id="UP000261600">
    <property type="component" value="Unplaced"/>
</dbReference>
<evidence type="ECO:0000256" key="1">
    <source>
        <dbReference type="ARBA" id="ARBA00039658"/>
    </source>
</evidence>
<dbReference type="STRING" id="43700.ENSMALP00000021250"/>
<dbReference type="FunFam" id="3.30.420.10:FF:000032">
    <property type="entry name" value="Retrovirus-related Pol polyprotein from transposon 297-like Protein"/>
    <property type="match status" value="1"/>
</dbReference>
<evidence type="ECO:0000313" key="3">
    <source>
        <dbReference type="Ensembl" id="ENSMALP00000021250.1"/>
    </source>
</evidence>
<reference evidence="3" key="1">
    <citation type="submission" date="2025-08" db="UniProtKB">
        <authorList>
            <consortium name="Ensembl"/>
        </authorList>
    </citation>
    <scope>IDENTIFICATION</scope>
</reference>
<proteinExistence type="predicted"/>
<feature type="domain" description="Integrase catalytic" evidence="2">
    <location>
        <begin position="120"/>
        <end position="277"/>
    </location>
</feature>
<dbReference type="GO" id="GO:0015074">
    <property type="term" value="P:DNA integration"/>
    <property type="evidence" value="ECO:0007669"/>
    <property type="project" value="InterPro"/>
</dbReference>
<accession>A0A3Q3JX63</accession>
<reference evidence="3" key="2">
    <citation type="submission" date="2025-09" db="UniProtKB">
        <authorList>
            <consortium name="Ensembl"/>
        </authorList>
    </citation>
    <scope>IDENTIFICATION</scope>
</reference>